<dbReference type="InterPro" id="IPR036709">
    <property type="entry name" value="Autotransporte_beta_dom_sf"/>
</dbReference>
<protein>
    <submittedName>
        <fullName evidence="2">Uncharacterized protein</fullName>
    </submittedName>
</protein>
<comment type="caution">
    <text evidence="2">The sequence shown here is derived from an EMBL/GenBank/DDBJ whole genome shotgun (WGS) entry which is preliminary data.</text>
</comment>
<feature type="compositionally biased region" description="Polar residues" evidence="1">
    <location>
        <begin position="35"/>
        <end position="46"/>
    </location>
</feature>
<organism evidence="2 3">
    <name type="scientific">Variovorax robiniae</name>
    <dbReference type="NCBI Taxonomy" id="1836199"/>
    <lineage>
        <taxon>Bacteria</taxon>
        <taxon>Pseudomonadati</taxon>
        <taxon>Pseudomonadota</taxon>
        <taxon>Betaproteobacteria</taxon>
        <taxon>Burkholderiales</taxon>
        <taxon>Comamonadaceae</taxon>
        <taxon>Variovorax</taxon>
    </lineage>
</organism>
<keyword evidence="3" id="KW-1185">Reference proteome</keyword>
<evidence type="ECO:0000313" key="2">
    <source>
        <dbReference type="EMBL" id="MEJ8859544.1"/>
    </source>
</evidence>
<sequence length="54" mass="5478">MAGLQAGTDLWARGNWRAGAHVGYLGGNADVSGNAVASSPKATSPLQRRRGAAQ</sequence>
<gene>
    <name evidence="2" type="ORF">WKW79_33625</name>
</gene>
<evidence type="ECO:0000256" key="1">
    <source>
        <dbReference type="SAM" id="MobiDB-lite"/>
    </source>
</evidence>
<reference evidence="2 3" key="1">
    <citation type="submission" date="2024-03" db="EMBL/GenBank/DDBJ databases">
        <title>Novel species of the genus Variovorax.</title>
        <authorList>
            <person name="Liu Q."/>
            <person name="Xin Y.-H."/>
        </authorList>
    </citation>
    <scope>NUCLEOTIDE SEQUENCE [LARGE SCALE GENOMIC DNA]</scope>
    <source>
        <strain evidence="2 3">KACC 18901</strain>
    </source>
</reference>
<dbReference type="SUPFAM" id="SSF103515">
    <property type="entry name" value="Autotransporter"/>
    <property type="match status" value="1"/>
</dbReference>
<accession>A0ABU8XIM9</accession>
<name>A0ABU8XIM9_9BURK</name>
<evidence type="ECO:0000313" key="3">
    <source>
        <dbReference type="Proteomes" id="UP001367030"/>
    </source>
</evidence>
<proteinExistence type="predicted"/>
<dbReference type="Proteomes" id="UP001367030">
    <property type="component" value="Unassembled WGS sequence"/>
</dbReference>
<dbReference type="RefSeq" id="WP_340339581.1">
    <property type="nucleotide sequence ID" value="NZ_JBBKZS010000031.1"/>
</dbReference>
<dbReference type="Gene3D" id="2.40.128.130">
    <property type="entry name" value="Autotransporter beta-domain"/>
    <property type="match status" value="1"/>
</dbReference>
<feature type="region of interest" description="Disordered" evidence="1">
    <location>
        <begin position="33"/>
        <end position="54"/>
    </location>
</feature>
<dbReference type="EMBL" id="JBBKZS010000031">
    <property type="protein sequence ID" value="MEJ8859544.1"/>
    <property type="molecule type" value="Genomic_DNA"/>
</dbReference>